<dbReference type="EMBL" id="GBRH01166929">
    <property type="protein sequence ID" value="JAE30967.1"/>
    <property type="molecule type" value="Transcribed_RNA"/>
</dbReference>
<name>A0A0A9H2H2_ARUDO</name>
<organism evidence="1">
    <name type="scientific">Arundo donax</name>
    <name type="common">Giant reed</name>
    <name type="synonym">Donax arundinaceus</name>
    <dbReference type="NCBI Taxonomy" id="35708"/>
    <lineage>
        <taxon>Eukaryota</taxon>
        <taxon>Viridiplantae</taxon>
        <taxon>Streptophyta</taxon>
        <taxon>Embryophyta</taxon>
        <taxon>Tracheophyta</taxon>
        <taxon>Spermatophyta</taxon>
        <taxon>Magnoliopsida</taxon>
        <taxon>Liliopsida</taxon>
        <taxon>Poales</taxon>
        <taxon>Poaceae</taxon>
        <taxon>PACMAD clade</taxon>
        <taxon>Arundinoideae</taxon>
        <taxon>Arundineae</taxon>
        <taxon>Arundo</taxon>
    </lineage>
</organism>
<reference evidence="1" key="1">
    <citation type="submission" date="2014-09" db="EMBL/GenBank/DDBJ databases">
        <authorList>
            <person name="Magalhaes I.L.F."/>
            <person name="Oliveira U."/>
            <person name="Santos F.R."/>
            <person name="Vidigal T.H.D.A."/>
            <person name="Brescovit A.D."/>
            <person name="Santos A.J."/>
        </authorList>
    </citation>
    <scope>NUCLEOTIDE SEQUENCE</scope>
    <source>
        <tissue evidence="1">Shoot tissue taken approximately 20 cm above the soil surface</tissue>
    </source>
</reference>
<accession>A0A0A9H2H2</accession>
<sequence length="34" mass="4222">MRYISKYSKCMSITWPYTFGRRCLFYFCRRANAT</sequence>
<evidence type="ECO:0000313" key="1">
    <source>
        <dbReference type="EMBL" id="JAE30967.1"/>
    </source>
</evidence>
<reference evidence="1" key="2">
    <citation type="journal article" date="2015" name="Data Brief">
        <title>Shoot transcriptome of the giant reed, Arundo donax.</title>
        <authorList>
            <person name="Barrero R.A."/>
            <person name="Guerrero F.D."/>
            <person name="Moolhuijzen P."/>
            <person name="Goolsby J.A."/>
            <person name="Tidwell J."/>
            <person name="Bellgard S.E."/>
            <person name="Bellgard M.I."/>
        </authorList>
    </citation>
    <scope>NUCLEOTIDE SEQUENCE</scope>
    <source>
        <tissue evidence="1">Shoot tissue taken approximately 20 cm above the soil surface</tissue>
    </source>
</reference>
<protein>
    <submittedName>
        <fullName evidence="1">Uncharacterized protein</fullName>
    </submittedName>
</protein>
<proteinExistence type="predicted"/>
<dbReference type="AlphaFoldDB" id="A0A0A9H2H2"/>